<evidence type="ECO:0000256" key="5">
    <source>
        <dbReference type="ARBA" id="ARBA00022614"/>
    </source>
</evidence>
<evidence type="ECO:0000313" key="21">
    <source>
        <dbReference type="Proteomes" id="UP000824469"/>
    </source>
</evidence>
<dbReference type="InterPro" id="IPR008271">
    <property type="entry name" value="Ser/Thr_kinase_AS"/>
</dbReference>
<evidence type="ECO:0000256" key="13">
    <source>
        <dbReference type="ARBA" id="ARBA00022989"/>
    </source>
</evidence>
<dbReference type="FunFam" id="1.10.510.10:FF:000044">
    <property type="entry name" value="Putative LRR receptor-like serine/threonine-protein kinase"/>
    <property type="match status" value="1"/>
</dbReference>
<keyword evidence="9" id="KW-0677">Repeat</keyword>
<evidence type="ECO:0000256" key="4">
    <source>
        <dbReference type="ARBA" id="ARBA00022553"/>
    </source>
</evidence>
<evidence type="ECO:0000256" key="11">
    <source>
        <dbReference type="ARBA" id="ARBA00022777"/>
    </source>
</evidence>
<dbReference type="Pfam" id="PF07714">
    <property type="entry name" value="PK_Tyr_Ser-Thr"/>
    <property type="match status" value="1"/>
</dbReference>
<evidence type="ECO:0000256" key="16">
    <source>
        <dbReference type="ARBA" id="ARBA00023180"/>
    </source>
</evidence>
<dbReference type="Gene3D" id="1.10.510.10">
    <property type="entry name" value="Transferase(Phosphotransferase) domain 1"/>
    <property type="match status" value="1"/>
</dbReference>
<dbReference type="InterPro" id="IPR032675">
    <property type="entry name" value="LRR_dom_sf"/>
</dbReference>
<dbReference type="Gene3D" id="3.80.10.10">
    <property type="entry name" value="Ribonuclease Inhibitor"/>
    <property type="match status" value="2"/>
</dbReference>
<reference evidence="20 21" key="1">
    <citation type="journal article" date="2021" name="Nat. Plants">
        <title>The Taxus genome provides insights into paclitaxel biosynthesis.</title>
        <authorList>
            <person name="Xiong X."/>
            <person name="Gou J."/>
            <person name="Liao Q."/>
            <person name="Li Y."/>
            <person name="Zhou Q."/>
            <person name="Bi G."/>
            <person name="Li C."/>
            <person name="Du R."/>
            <person name="Wang X."/>
            <person name="Sun T."/>
            <person name="Guo L."/>
            <person name="Liang H."/>
            <person name="Lu P."/>
            <person name="Wu Y."/>
            <person name="Zhang Z."/>
            <person name="Ro D.K."/>
            <person name="Shang Y."/>
            <person name="Huang S."/>
            <person name="Yan J."/>
        </authorList>
    </citation>
    <scope>NUCLEOTIDE SEQUENCE [LARGE SCALE GENOMIC DNA]</scope>
    <source>
        <strain evidence="20">Ta-2019</strain>
    </source>
</reference>
<dbReference type="InterPro" id="IPR021720">
    <property type="entry name" value="Malectin_dom"/>
</dbReference>
<dbReference type="FunFam" id="3.30.200.20:FF:000140">
    <property type="entry name" value="Leucine-rich repeat receptor-like protein kinase"/>
    <property type="match status" value="1"/>
</dbReference>
<accession>A0AA38BTZ3</accession>
<dbReference type="InterPro" id="IPR001245">
    <property type="entry name" value="Ser-Thr/Tyr_kinase_cat_dom"/>
</dbReference>
<feature type="domain" description="Protein kinase" evidence="19">
    <location>
        <begin position="649"/>
        <end position="926"/>
    </location>
</feature>
<keyword evidence="8" id="KW-0732">Signal</keyword>
<keyword evidence="10 17" id="KW-0547">Nucleotide-binding</keyword>
<evidence type="ECO:0000256" key="6">
    <source>
        <dbReference type="ARBA" id="ARBA00022679"/>
    </source>
</evidence>
<dbReference type="PROSITE" id="PS00108">
    <property type="entry name" value="PROTEIN_KINASE_ST"/>
    <property type="match status" value="1"/>
</dbReference>
<keyword evidence="6" id="KW-0808">Transferase</keyword>
<dbReference type="Pfam" id="PF00560">
    <property type="entry name" value="LRR_1"/>
    <property type="match status" value="1"/>
</dbReference>
<dbReference type="InterPro" id="IPR000719">
    <property type="entry name" value="Prot_kinase_dom"/>
</dbReference>
<keyword evidence="3" id="KW-0723">Serine/threonine-protein kinase</keyword>
<dbReference type="PANTHER" id="PTHR48006:SF34">
    <property type="entry name" value="OS08G0203700 PROTEIN"/>
    <property type="match status" value="1"/>
</dbReference>
<feature type="binding site" evidence="17">
    <location>
        <position position="677"/>
    </location>
    <ligand>
        <name>ATP</name>
        <dbReference type="ChEBI" id="CHEBI:30616"/>
    </ligand>
</feature>
<dbReference type="InterPro" id="IPR017441">
    <property type="entry name" value="Protein_kinase_ATP_BS"/>
</dbReference>
<protein>
    <recommendedName>
        <fullName evidence="2">non-specific serine/threonine protein kinase</fullName>
        <ecNumber evidence="2">2.7.11.1</ecNumber>
    </recommendedName>
</protein>
<evidence type="ECO:0000256" key="1">
    <source>
        <dbReference type="ARBA" id="ARBA00004167"/>
    </source>
</evidence>
<keyword evidence="11" id="KW-0418">Kinase</keyword>
<evidence type="ECO:0000259" key="19">
    <source>
        <dbReference type="PROSITE" id="PS50011"/>
    </source>
</evidence>
<gene>
    <name evidence="20" type="ORF">KI387_032013</name>
</gene>
<evidence type="ECO:0000313" key="20">
    <source>
        <dbReference type="EMBL" id="KAH9287896.1"/>
    </source>
</evidence>
<evidence type="ECO:0000256" key="9">
    <source>
        <dbReference type="ARBA" id="ARBA00022737"/>
    </source>
</evidence>
<evidence type="ECO:0000256" key="18">
    <source>
        <dbReference type="SAM" id="Phobius"/>
    </source>
</evidence>
<dbReference type="GO" id="GO:0005524">
    <property type="term" value="F:ATP binding"/>
    <property type="evidence" value="ECO:0007669"/>
    <property type="project" value="UniProtKB-UniRule"/>
</dbReference>
<evidence type="ECO:0000256" key="14">
    <source>
        <dbReference type="ARBA" id="ARBA00023136"/>
    </source>
</evidence>
<organism evidence="20 21">
    <name type="scientific">Taxus chinensis</name>
    <name type="common">Chinese yew</name>
    <name type="synonym">Taxus wallichiana var. chinensis</name>
    <dbReference type="NCBI Taxonomy" id="29808"/>
    <lineage>
        <taxon>Eukaryota</taxon>
        <taxon>Viridiplantae</taxon>
        <taxon>Streptophyta</taxon>
        <taxon>Embryophyta</taxon>
        <taxon>Tracheophyta</taxon>
        <taxon>Spermatophyta</taxon>
        <taxon>Pinopsida</taxon>
        <taxon>Pinidae</taxon>
        <taxon>Conifers II</taxon>
        <taxon>Cupressales</taxon>
        <taxon>Taxaceae</taxon>
        <taxon>Taxus</taxon>
    </lineage>
</organism>
<evidence type="ECO:0000256" key="2">
    <source>
        <dbReference type="ARBA" id="ARBA00012513"/>
    </source>
</evidence>
<dbReference type="GO" id="GO:0004674">
    <property type="term" value="F:protein serine/threonine kinase activity"/>
    <property type="evidence" value="ECO:0007669"/>
    <property type="project" value="UniProtKB-KW"/>
</dbReference>
<sequence>AAISSLSKKWSIESSATWNLTDPCSGPANSTGEIENPGIKCDCSSETVCHVTQMKVYALDKTGQLPEELAILTYLFDLNLAQNYFYGPMPAFLGNLTKMQYLSFGINNFSGPVSKELGKLTELKSLSFSSNNFNGTLPLELGKLTQLEQLYIDSAGVTGEIPTTFRNLTKLRTVWASDNLFTGEIPDFIGSWTDLTVLRLQGTALKGPIPSNFSSLTSLTSLRISDLTSGVSSLTFLQNLKNLTELVLRNNMISGEIPSYIGELSRLKHLDLSFNNFTGEFPTSLQNLSNLTFLFLGNNNLSGKLPSQKSSSLQYIDLSYNRFSGALPTWFSGTNSSVNLVGNYLEINETDNGLASRRLACLQRTFPCNRGAPRYSHFAINCGGQQMTSRQRIDFESDNETLGPASFYVTDTQRWGVSNSGNFMDSSESNYTKSNQSQFKNTLDTELYQTARLSPSSLRYYGLGLENGPYTVNLQFAEIDIEDTGSWKSLGKRIFDVSVQGNKILTNFNIQKQAGGSNIAVEQSFSTSVTENYLEIHFLWTGKGTCCITTQGTYGPLISAISVTPEFTPTVTDLPPSNSPQKKIKTGTVIGIIFSAMAVVLICLVLIIFWHRRVQKSLARGQEKEALKGIQAKPNIFSYTDMKTATRDFHEENKLGQGGFGTVYKGIFPDGKLVAVKQLSSESKQGKREFINEVAAISAVQHRNLVKLHGCCVEGEHRILVYECLENNSLAQALFGNSKADVRLDWPTRYNICIGTARGLAYLHEESSVRIVHRDIKASNILLDNSLNPKIADFGLAKLFDETKTHISTRVAGTVGYMAPEYAMRGHLTEKADVFSFGVVALEVVSGRINTETTLPQERVYLLEWTWHLHEQKRLLELMDPQLSPTYTKEEVLRVIAVALLCTQALPAKRPSMSRVVAMLTGHVEEIPLASRPGYITDWQYSNHTAASGSTSMGLTPKHKSTEILPPATLFSPGNTNETS</sequence>
<dbReference type="OMA" id="MHISTRV"/>
<keyword evidence="13 18" id="KW-1133">Transmembrane helix</keyword>
<dbReference type="PROSITE" id="PS00107">
    <property type="entry name" value="PROTEIN_KINASE_ATP"/>
    <property type="match status" value="1"/>
</dbReference>
<comment type="subcellular location">
    <subcellularLocation>
        <location evidence="1">Membrane</location>
        <topology evidence="1">Single-pass membrane protein</topology>
    </subcellularLocation>
</comment>
<feature type="non-terminal residue" evidence="20">
    <location>
        <position position="980"/>
    </location>
</feature>
<dbReference type="Pfam" id="PF23598">
    <property type="entry name" value="LRR_14"/>
    <property type="match status" value="1"/>
</dbReference>
<keyword evidence="12 17" id="KW-0067">ATP-binding</keyword>
<evidence type="ECO:0000256" key="3">
    <source>
        <dbReference type="ARBA" id="ARBA00022527"/>
    </source>
</evidence>
<evidence type="ECO:0000256" key="15">
    <source>
        <dbReference type="ARBA" id="ARBA00023170"/>
    </source>
</evidence>
<dbReference type="CDD" id="cd14066">
    <property type="entry name" value="STKc_IRAK"/>
    <property type="match status" value="1"/>
</dbReference>
<dbReference type="Proteomes" id="UP000824469">
    <property type="component" value="Unassembled WGS sequence"/>
</dbReference>
<evidence type="ECO:0000256" key="8">
    <source>
        <dbReference type="ARBA" id="ARBA00022729"/>
    </source>
</evidence>
<dbReference type="FunFam" id="3.80.10.10:FF:001380">
    <property type="entry name" value="Os05g0256100 protein"/>
    <property type="match status" value="1"/>
</dbReference>
<feature type="transmembrane region" description="Helical" evidence="18">
    <location>
        <begin position="589"/>
        <end position="610"/>
    </location>
</feature>
<dbReference type="FunFam" id="3.80.10.10:FF:000298">
    <property type="entry name" value="Putative LRR receptor-like serine/threonine-protein kinase"/>
    <property type="match status" value="1"/>
</dbReference>
<dbReference type="Gene3D" id="3.30.200.20">
    <property type="entry name" value="Phosphorylase Kinase, domain 1"/>
    <property type="match status" value="1"/>
</dbReference>
<dbReference type="EMBL" id="JAHRHJ020003813">
    <property type="protein sequence ID" value="KAH9287896.1"/>
    <property type="molecule type" value="Genomic_DNA"/>
</dbReference>
<keyword evidence="7 18" id="KW-0812">Transmembrane</keyword>
<evidence type="ECO:0000256" key="10">
    <source>
        <dbReference type="ARBA" id="ARBA00022741"/>
    </source>
</evidence>
<dbReference type="Pfam" id="PF11721">
    <property type="entry name" value="Malectin"/>
    <property type="match status" value="1"/>
</dbReference>
<proteinExistence type="predicted"/>
<evidence type="ECO:0000256" key="7">
    <source>
        <dbReference type="ARBA" id="ARBA00022692"/>
    </source>
</evidence>
<dbReference type="InterPro" id="IPR051824">
    <property type="entry name" value="LRR_Rcpt-Like_S/T_Kinase"/>
</dbReference>
<dbReference type="FunFam" id="2.60.120.430:FF:000002">
    <property type="entry name" value="Leucine-rich repeat receptor-like protein kinase"/>
    <property type="match status" value="1"/>
</dbReference>
<dbReference type="PROSITE" id="PS50011">
    <property type="entry name" value="PROTEIN_KINASE_DOM"/>
    <property type="match status" value="1"/>
</dbReference>
<keyword evidence="16" id="KW-0325">Glycoprotein</keyword>
<dbReference type="SUPFAM" id="SSF56112">
    <property type="entry name" value="Protein kinase-like (PK-like)"/>
    <property type="match status" value="1"/>
</dbReference>
<dbReference type="InterPro" id="IPR011009">
    <property type="entry name" value="Kinase-like_dom_sf"/>
</dbReference>
<name>A0AA38BTZ3_TAXCH</name>
<evidence type="ECO:0000256" key="17">
    <source>
        <dbReference type="PROSITE-ProRule" id="PRU10141"/>
    </source>
</evidence>
<evidence type="ECO:0000256" key="12">
    <source>
        <dbReference type="ARBA" id="ARBA00022840"/>
    </source>
</evidence>
<dbReference type="PANTHER" id="PTHR48006">
    <property type="entry name" value="LEUCINE-RICH REPEAT-CONTAINING PROTEIN DDB_G0281931-RELATED"/>
    <property type="match status" value="1"/>
</dbReference>
<dbReference type="SUPFAM" id="SSF52058">
    <property type="entry name" value="L domain-like"/>
    <property type="match status" value="1"/>
</dbReference>
<dbReference type="InterPro" id="IPR055414">
    <property type="entry name" value="LRR_R13L4/SHOC2-like"/>
</dbReference>
<dbReference type="InterPro" id="IPR001611">
    <property type="entry name" value="Leu-rich_rpt"/>
</dbReference>
<comment type="caution">
    <text evidence="20">The sequence shown here is derived from an EMBL/GenBank/DDBJ whole genome shotgun (WGS) entry which is preliminary data.</text>
</comment>
<keyword evidence="5" id="KW-0433">Leucine-rich repeat</keyword>
<keyword evidence="4" id="KW-0597">Phosphoprotein</keyword>
<keyword evidence="14 18" id="KW-0472">Membrane</keyword>
<dbReference type="GO" id="GO:0005886">
    <property type="term" value="C:plasma membrane"/>
    <property type="evidence" value="ECO:0007669"/>
    <property type="project" value="TreeGrafter"/>
</dbReference>
<keyword evidence="15" id="KW-0675">Receptor</keyword>
<keyword evidence="21" id="KW-1185">Reference proteome</keyword>
<dbReference type="AlphaFoldDB" id="A0AA38BTZ3"/>
<dbReference type="SMART" id="SM00220">
    <property type="entry name" value="S_TKc"/>
    <property type="match status" value="1"/>
</dbReference>
<dbReference type="Gene3D" id="2.60.120.430">
    <property type="entry name" value="Galactose-binding lectin"/>
    <property type="match status" value="1"/>
</dbReference>
<dbReference type="EC" id="2.7.11.1" evidence="2"/>